<keyword evidence="1" id="KW-0812">Transmembrane</keyword>
<keyword evidence="1" id="KW-0472">Membrane</keyword>
<organism evidence="2 3">
    <name type="scientific">Maricaulis maris (strain MCS10)</name>
    <name type="common">Caulobacter maris</name>
    <dbReference type="NCBI Taxonomy" id="394221"/>
    <lineage>
        <taxon>Bacteria</taxon>
        <taxon>Pseudomonadati</taxon>
        <taxon>Pseudomonadota</taxon>
        <taxon>Alphaproteobacteria</taxon>
        <taxon>Maricaulales</taxon>
        <taxon>Maricaulaceae</taxon>
        <taxon>Maricaulis</taxon>
    </lineage>
</organism>
<sequence>MLRAGIVASVLGVVGGFLGVWLGIAVFDDSDHAATNLHAIVHDELHLSSQQEVAIESLETAFAIVRESYEAEMEEARREIGAALLRDQALSDDVARAAEDFHTAMGGLQMETLNHILSMRAELDPDQVQEFDLRLAQAFHAETE</sequence>
<evidence type="ECO:0000256" key="1">
    <source>
        <dbReference type="SAM" id="Phobius"/>
    </source>
</evidence>
<reference evidence="2 3" key="1">
    <citation type="submission" date="2006-08" db="EMBL/GenBank/DDBJ databases">
        <title>Complete sequence of Maricaulis maris MCS10.</title>
        <authorList>
            <consortium name="US DOE Joint Genome Institute"/>
            <person name="Copeland A."/>
            <person name="Lucas S."/>
            <person name="Lapidus A."/>
            <person name="Barry K."/>
            <person name="Detter J.C."/>
            <person name="Glavina del Rio T."/>
            <person name="Hammon N."/>
            <person name="Israni S."/>
            <person name="Dalin E."/>
            <person name="Tice H."/>
            <person name="Pitluck S."/>
            <person name="Saunders E."/>
            <person name="Brettin T."/>
            <person name="Bruce D."/>
            <person name="Han C."/>
            <person name="Tapia R."/>
            <person name="Gilna P."/>
            <person name="Schmutz J."/>
            <person name="Larimer F."/>
            <person name="Land M."/>
            <person name="Hauser L."/>
            <person name="Kyrpides N."/>
            <person name="Mikhailova N."/>
            <person name="Viollier P."/>
            <person name="Stephens C."/>
            <person name="Richardson P."/>
        </authorList>
    </citation>
    <scope>NUCLEOTIDE SEQUENCE [LARGE SCALE GENOMIC DNA]</scope>
    <source>
        <strain evidence="2 3">MCS10</strain>
    </source>
</reference>
<protein>
    <recommendedName>
        <fullName evidence="4">Heavy-metal resistance protein</fullName>
    </recommendedName>
</protein>
<keyword evidence="1" id="KW-1133">Transmembrane helix</keyword>
<proteinExistence type="predicted"/>
<dbReference type="Pfam" id="PF13801">
    <property type="entry name" value="Metal_resist"/>
    <property type="match status" value="1"/>
</dbReference>
<keyword evidence="3" id="KW-1185">Reference proteome</keyword>
<dbReference type="RefSeq" id="WP_011642142.1">
    <property type="nucleotide sequence ID" value="NC_008347.1"/>
</dbReference>
<dbReference type="HOGENOM" id="CLU_147385_0_0_5"/>
<dbReference type="InterPro" id="IPR025961">
    <property type="entry name" value="Metal_resist"/>
</dbReference>
<evidence type="ECO:0000313" key="3">
    <source>
        <dbReference type="Proteomes" id="UP000001964"/>
    </source>
</evidence>
<name>Q0AT92_MARMM</name>
<feature type="transmembrane region" description="Helical" evidence="1">
    <location>
        <begin position="6"/>
        <end position="27"/>
    </location>
</feature>
<dbReference type="AlphaFoldDB" id="Q0AT92"/>
<dbReference type="eggNOG" id="COG3678">
    <property type="taxonomic scope" value="Bacteria"/>
</dbReference>
<dbReference type="STRING" id="394221.Mmar10_0199"/>
<dbReference type="EMBL" id="CP000449">
    <property type="protein sequence ID" value="ABI64495.1"/>
    <property type="molecule type" value="Genomic_DNA"/>
</dbReference>
<gene>
    <name evidence="2" type="ordered locus">Mmar10_0199</name>
</gene>
<accession>Q0AT92</accession>
<dbReference type="Proteomes" id="UP000001964">
    <property type="component" value="Chromosome"/>
</dbReference>
<evidence type="ECO:0000313" key="2">
    <source>
        <dbReference type="EMBL" id="ABI64495.1"/>
    </source>
</evidence>
<dbReference type="Gene3D" id="1.20.120.1490">
    <property type="match status" value="1"/>
</dbReference>
<dbReference type="KEGG" id="mmr:Mmar10_0199"/>
<dbReference type="OrthoDB" id="7450844at2"/>
<evidence type="ECO:0008006" key="4">
    <source>
        <dbReference type="Google" id="ProtNLM"/>
    </source>
</evidence>